<evidence type="ECO:0000313" key="2">
    <source>
        <dbReference type="RefSeq" id="XP_075085386.1"/>
    </source>
</evidence>
<evidence type="ECO:0000313" key="1">
    <source>
        <dbReference type="Proteomes" id="UP000790787"/>
    </source>
</evidence>
<organism evidence="1 2">
    <name type="scientific">Nicotiana tabacum</name>
    <name type="common">Common tobacco</name>
    <dbReference type="NCBI Taxonomy" id="4097"/>
    <lineage>
        <taxon>Eukaryota</taxon>
        <taxon>Viridiplantae</taxon>
        <taxon>Streptophyta</taxon>
        <taxon>Embryophyta</taxon>
        <taxon>Tracheophyta</taxon>
        <taxon>Spermatophyta</taxon>
        <taxon>Magnoliopsida</taxon>
        <taxon>eudicotyledons</taxon>
        <taxon>Gunneridae</taxon>
        <taxon>Pentapetalae</taxon>
        <taxon>asterids</taxon>
        <taxon>lamiids</taxon>
        <taxon>Solanales</taxon>
        <taxon>Solanaceae</taxon>
        <taxon>Nicotianoideae</taxon>
        <taxon>Nicotianeae</taxon>
        <taxon>Nicotiana</taxon>
    </lineage>
</organism>
<protein>
    <submittedName>
        <fullName evidence="2">Uncharacterized protein LOC142168676</fullName>
    </submittedName>
</protein>
<dbReference type="RefSeq" id="XP_075085386.1">
    <property type="nucleotide sequence ID" value="XM_075229285.1"/>
</dbReference>
<proteinExistence type="predicted"/>
<reference evidence="1" key="1">
    <citation type="journal article" date="2014" name="Nat. Commun.">
        <title>The tobacco genome sequence and its comparison with those of tomato and potato.</title>
        <authorList>
            <person name="Sierro N."/>
            <person name="Battey J.N."/>
            <person name="Ouadi S."/>
            <person name="Bakaher N."/>
            <person name="Bovet L."/>
            <person name="Willig A."/>
            <person name="Goepfert S."/>
            <person name="Peitsch M.C."/>
            <person name="Ivanov N.V."/>
        </authorList>
    </citation>
    <scope>NUCLEOTIDE SEQUENCE [LARGE SCALE GENOMIC DNA]</scope>
</reference>
<keyword evidence="1" id="KW-1185">Reference proteome</keyword>
<dbReference type="Proteomes" id="UP000790787">
    <property type="component" value="Chromosome 14"/>
</dbReference>
<sequence length="243" mass="26352">MEIPFQVTLSVPEYVNKYGVAGTPQYVWDQEEVLAGRIINKRAASAMLFCYDLENEGAVVQVKAHVSESGLPQYEFTEFHSGLKLGDVVGIVGLPGNRNRGGVTIYPRSFVVLSHRHHMLPLQRGAPLDTTKAALRVSQDASIVTTADHRAGKIEAEFYDKVVLEGSQNASIITTTDHRAGKFEAEFCDKILQEEIGCVKGLFGTTKALASNLDGKSFTSGGGEDGYVGVHPLDHDYFSCSAA</sequence>
<accession>A0AC58SK83</accession>
<name>A0AC58SK83_TOBAC</name>
<reference evidence="2" key="2">
    <citation type="submission" date="2025-08" db="UniProtKB">
        <authorList>
            <consortium name="RefSeq"/>
        </authorList>
    </citation>
    <scope>IDENTIFICATION</scope>
    <source>
        <tissue evidence="2">Leaf</tissue>
    </source>
</reference>
<gene>
    <name evidence="2" type="primary">LOC142168676</name>
</gene>